<feature type="transmembrane region" description="Helical" evidence="1">
    <location>
        <begin position="119"/>
        <end position="141"/>
    </location>
</feature>
<sequence length="513" mass="58604">MARFLNLLPYVLSSKRYSKVVKLLAPILEKTDINLPTVEEFHVIANARPHNHQTFFSTLWCSHNECLPSDTRLGIANFFQVYVIAILVTIITQIPARFRKEKKFWQLIDSSLTTSSARFALSVSSYFVIYKILFRFFTRVFDPLLDPRNNSDINDVACSPLVPPFLAGLFAGPSLLFDKDQPRRIFISTSILCKSLQTIYYTLRQNGVIPIMPWWWGSWLIFPISSAQLIYTYLVHPDVFPDNYSKFITSRSTTYVQQRPSDLPESSPWPSGREIVDQIAIIASLNYPHFHSPKLHGINDPALPDTLKPIQPILEIAHPAHTKMLCAVLHPEDLSCLSTYSKFIAKEGITALKFMTFVHLISLFYKSRDLVKRLNVASIQILSRAIPPIFKGATFITMAIATAWALLCGFQKILPNKFMPVTRIYANGFIAGLWILVENPSRRLDIGLYSLRLSIESFWKLLVKNGKARNVRNGEVIYFSFAMACIMAIYKTQPNNITPLYMRETIKKLLNEP</sequence>
<name>A0A8H4EIS4_GIGMA</name>
<keyword evidence="3" id="KW-1185">Reference proteome</keyword>
<keyword evidence="1" id="KW-0472">Membrane</keyword>
<feature type="transmembrane region" description="Helical" evidence="1">
    <location>
        <begin position="348"/>
        <end position="365"/>
    </location>
</feature>
<feature type="transmembrane region" description="Helical" evidence="1">
    <location>
        <begin position="418"/>
        <end position="437"/>
    </location>
</feature>
<dbReference type="AlphaFoldDB" id="A0A8H4EIS4"/>
<organism evidence="2 3">
    <name type="scientific">Gigaspora margarita</name>
    <dbReference type="NCBI Taxonomy" id="4874"/>
    <lineage>
        <taxon>Eukaryota</taxon>
        <taxon>Fungi</taxon>
        <taxon>Fungi incertae sedis</taxon>
        <taxon>Mucoromycota</taxon>
        <taxon>Glomeromycotina</taxon>
        <taxon>Glomeromycetes</taxon>
        <taxon>Diversisporales</taxon>
        <taxon>Gigasporaceae</taxon>
        <taxon>Gigaspora</taxon>
    </lineage>
</organism>
<comment type="caution">
    <text evidence="2">The sequence shown here is derived from an EMBL/GenBank/DDBJ whole genome shotgun (WGS) entry which is preliminary data.</text>
</comment>
<dbReference type="EMBL" id="WTPW01000638">
    <property type="protein sequence ID" value="KAF0492620.1"/>
    <property type="molecule type" value="Genomic_DNA"/>
</dbReference>
<feature type="transmembrane region" description="Helical" evidence="1">
    <location>
        <begin position="476"/>
        <end position="493"/>
    </location>
</feature>
<gene>
    <name evidence="2" type="ORF">F8M41_021594</name>
</gene>
<feature type="transmembrane region" description="Helical" evidence="1">
    <location>
        <begin position="385"/>
        <end position="406"/>
    </location>
</feature>
<dbReference type="InterPro" id="IPR026749">
    <property type="entry name" value="Tmem135"/>
</dbReference>
<evidence type="ECO:0000313" key="3">
    <source>
        <dbReference type="Proteomes" id="UP000439903"/>
    </source>
</evidence>
<evidence type="ECO:0000313" key="2">
    <source>
        <dbReference type="EMBL" id="KAF0492620.1"/>
    </source>
</evidence>
<feature type="transmembrane region" description="Helical" evidence="1">
    <location>
        <begin position="161"/>
        <end position="178"/>
    </location>
</feature>
<dbReference type="PANTHER" id="PTHR12459:SF19">
    <property type="entry name" value="TRANSMEMBRANE PROTEIN 135 N-TERMINAL DOMAIN-CONTAINING PROTEIN"/>
    <property type="match status" value="1"/>
</dbReference>
<feature type="transmembrane region" description="Helical" evidence="1">
    <location>
        <begin position="215"/>
        <end position="236"/>
    </location>
</feature>
<feature type="transmembrane region" description="Helical" evidence="1">
    <location>
        <begin position="79"/>
        <end position="98"/>
    </location>
</feature>
<evidence type="ECO:0008006" key="4">
    <source>
        <dbReference type="Google" id="ProtNLM"/>
    </source>
</evidence>
<dbReference type="Proteomes" id="UP000439903">
    <property type="component" value="Unassembled WGS sequence"/>
</dbReference>
<accession>A0A8H4EIS4</accession>
<proteinExistence type="predicted"/>
<keyword evidence="1" id="KW-1133">Transmembrane helix</keyword>
<keyword evidence="1" id="KW-0812">Transmembrane</keyword>
<dbReference type="OrthoDB" id="291792at2759"/>
<protein>
    <recommendedName>
        <fullName evidence="4">Transmembrane protein 135 N-terminal domain-containing protein</fullName>
    </recommendedName>
</protein>
<evidence type="ECO:0000256" key="1">
    <source>
        <dbReference type="SAM" id="Phobius"/>
    </source>
</evidence>
<dbReference type="PANTHER" id="PTHR12459">
    <property type="entry name" value="TRANSMEMBRANE PROTEIN 135-RELATED"/>
    <property type="match status" value="1"/>
</dbReference>
<reference evidence="2 3" key="1">
    <citation type="journal article" date="2019" name="Environ. Microbiol.">
        <title>At the nexus of three kingdoms: the genome of the mycorrhizal fungus Gigaspora margarita provides insights into plant, endobacterial and fungal interactions.</title>
        <authorList>
            <person name="Venice F."/>
            <person name="Ghignone S."/>
            <person name="Salvioli di Fossalunga A."/>
            <person name="Amselem J."/>
            <person name="Novero M."/>
            <person name="Xianan X."/>
            <person name="Sedzielewska Toro K."/>
            <person name="Morin E."/>
            <person name="Lipzen A."/>
            <person name="Grigoriev I.V."/>
            <person name="Henrissat B."/>
            <person name="Martin F.M."/>
            <person name="Bonfante P."/>
        </authorList>
    </citation>
    <scope>NUCLEOTIDE SEQUENCE [LARGE SCALE GENOMIC DNA]</scope>
    <source>
        <strain evidence="2 3">BEG34</strain>
    </source>
</reference>